<protein>
    <submittedName>
        <fullName evidence="2">Uncharacterized protein</fullName>
    </submittedName>
</protein>
<name>E6LPC7_9FIRM</name>
<evidence type="ECO:0000256" key="1">
    <source>
        <dbReference type="SAM" id="Phobius"/>
    </source>
</evidence>
<dbReference type="Proteomes" id="UP000003434">
    <property type="component" value="Unassembled WGS sequence"/>
</dbReference>
<organism evidence="2 3">
    <name type="scientific">Lachnoanaerobaculum saburreum DSM 3986</name>
    <dbReference type="NCBI Taxonomy" id="887325"/>
    <lineage>
        <taxon>Bacteria</taxon>
        <taxon>Bacillati</taxon>
        <taxon>Bacillota</taxon>
        <taxon>Clostridia</taxon>
        <taxon>Lachnospirales</taxon>
        <taxon>Lachnospiraceae</taxon>
        <taxon>Lachnoanaerobaculum</taxon>
    </lineage>
</organism>
<dbReference type="AlphaFoldDB" id="E6LPC7"/>
<dbReference type="EMBL" id="AEPW01000076">
    <property type="protein sequence ID" value="EFU76322.1"/>
    <property type="molecule type" value="Genomic_DNA"/>
</dbReference>
<dbReference type="HOGENOM" id="CLU_3272066_0_0_9"/>
<evidence type="ECO:0000313" key="3">
    <source>
        <dbReference type="Proteomes" id="UP000003434"/>
    </source>
</evidence>
<reference evidence="2 3" key="1">
    <citation type="submission" date="2010-12" db="EMBL/GenBank/DDBJ databases">
        <authorList>
            <person name="Muzny D."/>
            <person name="Qin X."/>
            <person name="Deng J."/>
            <person name="Jiang H."/>
            <person name="Liu Y."/>
            <person name="Qu J."/>
            <person name="Song X.-Z."/>
            <person name="Zhang L."/>
            <person name="Thornton R."/>
            <person name="Coyle M."/>
            <person name="Francisco L."/>
            <person name="Jackson L."/>
            <person name="Javaid M."/>
            <person name="Korchina V."/>
            <person name="Kovar C."/>
            <person name="Mata R."/>
            <person name="Mathew T."/>
            <person name="Ngo R."/>
            <person name="Nguyen L."/>
            <person name="Nguyen N."/>
            <person name="Okwuonu G."/>
            <person name="Ongeri F."/>
            <person name="Pham C."/>
            <person name="Simmons D."/>
            <person name="Wilczek-Boney K."/>
            <person name="Hale W."/>
            <person name="Jakkamsetti A."/>
            <person name="Pham P."/>
            <person name="Ruth R."/>
            <person name="San Lucas F."/>
            <person name="Warren J."/>
            <person name="Zhang J."/>
            <person name="Zhao Z."/>
            <person name="Zhou C."/>
            <person name="Zhu D."/>
            <person name="Lee S."/>
            <person name="Bess C."/>
            <person name="Blankenburg K."/>
            <person name="Forbes L."/>
            <person name="Fu Q."/>
            <person name="Gubbala S."/>
            <person name="Hirani K."/>
            <person name="Jayaseelan J.C."/>
            <person name="Lara F."/>
            <person name="Munidasa M."/>
            <person name="Palculict T."/>
            <person name="Patil S."/>
            <person name="Pu L.-L."/>
            <person name="Saada N."/>
            <person name="Tang L."/>
            <person name="Weissenberger G."/>
            <person name="Zhu Y."/>
            <person name="Hemphill L."/>
            <person name="Shang Y."/>
            <person name="Youmans B."/>
            <person name="Ayvaz T."/>
            <person name="Ross M."/>
            <person name="Santibanez J."/>
            <person name="Aqrawi P."/>
            <person name="Gross S."/>
            <person name="Joshi V."/>
            <person name="Fowler G."/>
            <person name="Nazareth L."/>
            <person name="Reid J."/>
            <person name="Worley K."/>
            <person name="Petrosino J."/>
            <person name="Highlander S."/>
            <person name="Gibbs R."/>
        </authorList>
    </citation>
    <scope>NUCLEOTIDE SEQUENCE [LARGE SCALE GENOMIC DNA]</scope>
    <source>
        <strain evidence="2 3">DSM 3986</strain>
    </source>
</reference>
<keyword evidence="1" id="KW-0472">Membrane</keyword>
<comment type="caution">
    <text evidence="2">The sequence shown here is derived from an EMBL/GenBank/DDBJ whole genome shotgun (WGS) entry which is preliminary data.</text>
</comment>
<accession>E6LPC7</accession>
<sequence length="41" mass="4942">MSFVRVKKEDNIFKTIKTGIFMPVFILVLLLFLHYIRIMEP</sequence>
<keyword evidence="1" id="KW-1133">Transmembrane helix</keyword>
<gene>
    <name evidence="2" type="ORF">HMPREF0381_1812</name>
</gene>
<evidence type="ECO:0000313" key="2">
    <source>
        <dbReference type="EMBL" id="EFU76322.1"/>
    </source>
</evidence>
<proteinExistence type="predicted"/>
<feature type="transmembrane region" description="Helical" evidence="1">
    <location>
        <begin position="20"/>
        <end position="38"/>
    </location>
</feature>
<keyword evidence="1" id="KW-0812">Transmembrane</keyword>